<feature type="compositionally biased region" description="Basic and acidic residues" evidence="1">
    <location>
        <begin position="966"/>
        <end position="977"/>
    </location>
</feature>
<dbReference type="PANTHER" id="PTHR45890:SF9">
    <property type="entry name" value="PROTEIN KINASE DOMAIN-CONTAINING PROTEIN"/>
    <property type="match status" value="1"/>
</dbReference>
<proteinExistence type="predicted"/>
<protein>
    <recommendedName>
        <fullName evidence="3">ABC1 atypical kinase-like domain-containing protein</fullName>
    </recommendedName>
</protein>
<evidence type="ECO:0000313" key="5">
    <source>
        <dbReference type="Proteomes" id="UP001054857"/>
    </source>
</evidence>
<feature type="region of interest" description="Disordered" evidence="1">
    <location>
        <begin position="667"/>
        <end position="702"/>
    </location>
</feature>
<feature type="region of interest" description="Disordered" evidence="1">
    <location>
        <begin position="628"/>
        <end position="649"/>
    </location>
</feature>
<gene>
    <name evidence="4" type="ORF">Agub_g8906</name>
</gene>
<feature type="region of interest" description="Disordered" evidence="1">
    <location>
        <begin position="1290"/>
        <end position="1327"/>
    </location>
</feature>
<feature type="compositionally biased region" description="Gly residues" evidence="1">
    <location>
        <begin position="978"/>
        <end position="992"/>
    </location>
</feature>
<feature type="transmembrane region" description="Helical" evidence="2">
    <location>
        <begin position="1455"/>
        <end position="1473"/>
    </location>
</feature>
<evidence type="ECO:0000256" key="2">
    <source>
        <dbReference type="SAM" id="Phobius"/>
    </source>
</evidence>
<dbReference type="EMBL" id="BMAR01000017">
    <property type="protein sequence ID" value="GFR47223.1"/>
    <property type="molecule type" value="Genomic_DNA"/>
</dbReference>
<keyword evidence="5" id="KW-1185">Reference proteome</keyword>
<dbReference type="Pfam" id="PF03109">
    <property type="entry name" value="ABC1"/>
    <property type="match status" value="1"/>
</dbReference>
<dbReference type="InterPro" id="IPR052402">
    <property type="entry name" value="ADCK_kinase"/>
</dbReference>
<feature type="compositionally biased region" description="Polar residues" evidence="1">
    <location>
        <begin position="766"/>
        <end position="783"/>
    </location>
</feature>
<dbReference type="InterPro" id="IPR011009">
    <property type="entry name" value="Kinase-like_dom_sf"/>
</dbReference>
<dbReference type="SUPFAM" id="SSF56112">
    <property type="entry name" value="Protein kinase-like (PK-like)"/>
    <property type="match status" value="1"/>
</dbReference>
<feature type="domain" description="ABC1 atypical kinase-like" evidence="3">
    <location>
        <begin position="1049"/>
        <end position="1289"/>
    </location>
</feature>
<reference evidence="4 5" key="1">
    <citation type="journal article" date="2021" name="Sci. Rep.">
        <title>Genome sequencing of the multicellular alga Astrephomene provides insights into convergent evolution of germ-soma differentiation.</title>
        <authorList>
            <person name="Yamashita S."/>
            <person name="Yamamoto K."/>
            <person name="Matsuzaki R."/>
            <person name="Suzuki S."/>
            <person name="Yamaguchi H."/>
            <person name="Hirooka S."/>
            <person name="Minakuchi Y."/>
            <person name="Miyagishima S."/>
            <person name="Kawachi M."/>
            <person name="Toyoda A."/>
            <person name="Nozaki H."/>
        </authorList>
    </citation>
    <scope>NUCLEOTIDE SEQUENCE [LARGE SCALE GENOMIC DNA]</scope>
    <source>
        <strain evidence="4 5">NIES-4017</strain>
    </source>
</reference>
<name>A0AAD3HNJ8_9CHLO</name>
<feature type="transmembrane region" description="Helical" evidence="2">
    <location>
        <begin position="897"/>
        <end position="917"/>
    </location>
</feature>
<keyword evidence="2" id="KW-0472">Membrane</keyword>
<dbReference type="InterPro" id="IPR004147">
    <property type="entry name" value="ABC1_dom"/>
</dbReference>
<feature type="region of interest" description="Disordered" evidence="1">
    <location>
        <begin position="1217"/>
        <end position="1255"/>
    </location>
</feature>
<sequence length="1502" mass="153049">MSPKERPSIGAQQIRALEPCKRWPKPQAGSIIQSLSSEDHAAGFGRCCPRQTVDVKAIKDATDESGFRVRFPVGLWLAATSSGMPDLRIELVRLQWGPCTGTAGFERPHRTSQPSGNLCTHHRGSCSSGSHGCATAASSNASVEAANGSIKDAVSSQCHTPAKDCGSNHDRCCGSSKHGCSSQATAATASTRLFTPLLPYLSTAGALLLLSVLHRDLVQSATATLGSSLTQPGASTVAAVAAAATAVAVTATIQNRSCSSHAAVQPAAAAAPAVAAVNGEAAGWGPGCGKAPVVRPSATAMASMSLEAGVKEAGAKRVGLGRRMAGSARRRLGGVAGGVGRAVGCASELFQRLAVSSTLLSLSGLIWRCLHASSAALAEAVVDLLTVGLSYNCLAREAQLGRLPPGRSREMAWRRRHKAAAQRLARHLADLPPQPPLAPALAALQSCSIAAGVAVDGMPLYGALDCLTAYGTRGGDVAGGIAGGGVGGGSGGSAAGHDNMRVHKDRGGDGGYVPPGGGGSSSGPGGGCKLLLRMSYRHRRRRPQRLEEPGARGAMLRHVATRDPAGMAGIAGIDPDALAAGGEDTGSMAGGVVARVHATMAAAVASPPSTPIATAAVPIVAATNAAATQSGTRAGTAPQPGSSNHPTRPAIPELLRTAVSVPIVPPTASSAPAASPLPPSSSTCSTFSSASTSSTSSSSTSAAALRGLPRAASASSLGATAAHPPSQTSVPVILTPSPLAPPPPPQQQLFSSSSAQRVQSAVANLQERQQQQPPASTRTSTTGIHHHNSYIGIQPPLQRSPELPQASATLPQQPLPGLDAAADGGSSGGSGGGGITGAMGFELHNLSAARAAELLQQEQAEVEALGLPLYGRADHVHLAELDRPMGLNERLGLACRASYLLIVFLPFLTIGVVLLLLSVAFNRRCAAGGTGTSTLSGTDAGDELPVGVSSSTAGNAADGSAGSRVTSRDPHADDRSGSRGGRGSSGGSGSSGGRCSRWRAGAALGCRRQAWRLLLVGCRSSGPAFIKWGQWAATRVDLFPDDFCEALSQLHDRAPTHSFAFTRRQIERSFGVPLETMFESLDPRPVASGSIAQVHRALMRCSDGTPVMAAVKVVHPRVALRIRQDFTLLRPLAAAAGRLPSLRSLSLPETVAQFSCTMTAQADLRVEAAHLRRFHANFARVASQVTTPRPLPGLVRPEVLVETWEAGVSLTSLIRPSPAPSAASCAPTTAPSAASHPPSVSTSTSTSAPSSPSPLNTTVVCLGVDTYLQMLLQDNFVHTDLHPGNIMVRLVGPDGRPQPLTKHPQQPHSHTPGRLQGASISGGSSSGVGSGCNAVSGPAAAAPAPAIAAATSSPAVQLVLLDFGLAEELTPSVRHHFISFLQHLMRGDGASAASHILRWTSRPQACPDPAAFTAAMASLAARACNVHSAAGIDLDGVMKVVLRLARLHGVTIDSCYASLVIAVCVIVGFATSLDPGVNLADAAVPALLAHALTGRVMGRLHL</sequence>
<organism evidence="4 5">
    <name type="scientific">Astrephomene gubernaculifera</name>
    <dbReference type="NCBI Taxonomy" id="47775"/>
    <lineage>
        <taxon>Eukaryota</taxon>
        <taxon>Viridiplantae</taxon>
        <taxon>Chlorophyta</taxon>
        <taxon>core chlorophytes</taxon>
        <taxon>Chlorophyceae</taxon>
        <taxon>CS clade</taxon>
        <taxon>Chlamydomonadales</taxon>
        <taxon>Astrephomenaceae</taxon>
        <taxon>Astrephomene</taxon>
    </lineage>
</organism>
<feature type="compositionally biased region" description="Polar residues" evidence="1">
    <location>
        <begin position="629"/>
        <end position="646"/>
    </location>
</feature>
<feature type="region of interest" description="Disordered" evidence="1">
    <location>
        <begin position="715"/>
        <end position="833"/>
    </location>
</feature>
<comment type="caution">
    <text evidence="4">The sequence shown here is derived from an EMBL/GenBank/DDBJ whole genome shotgun (WGS) entry which is preliminary data.</text>
</comment>
<dbReference type="InterPro" id="IPR044095">
    <property type="entry name" value="ADCK2_dom"/>
</dbReference>
<dbReference type="PANTHER" id="PTHR45890">
    <property type="entry name" value="AARF DOMAIN CONTAINING KINASE 2 (PREDICTED)"/>
    <property type="match status" value="1"/>
</dbReference>
<dbReference type="Proteomes" id="UP001054857">
    <property type="component" value="Unassembled WGS sequence"/>
</dbReference>
<evidence type="ECO:0000256" key="1">
    <source>
        <dbReference type="SAM" id="MobiDB-lite"/>
    </source>
</evidence>
<feature type="compositionally biased region" description="Low complexity" evidence="1">
    <location>
        <begin position="747"/>
        <end position="763"/>
    </location>
</feature>
<feature type="region of interest" description="Disordered" evidence="1">
    <location>
        <begin position="931"/>
        <end position="994"/>
    </location>
</feature>
<feature type="compositionally biased region" description="Low complexity" evidence="1">
    <location>
        <begin position="1220"/>
        <end position="1254"/>
    </location>
</feature>
<evidence type="ECO:0000313" key="4">
    <source>
        <dbReference type="EMBL" id="GFR47223.1"/>
    </source>
</evidence>
<keyword evidence="2" id="KW-0812">Transmembrane</keyword>
<dbReference type="CDD" id="cd13971">
    <property type="entry name" value="ADCK2-like"/>
    <property type="match status" value="1"/>
</dbReference>
<evidence type="ECO:0000259" key="3">
    <source>
        <dbReference type="Pfam" id="PF03109"/>
    </source>
</evidence>
<accession>A0AAD3HNJ8</accession>
<keyword evidence="2" id="KW-1133">Transmembrane helix</keyword>